<name>V9W147_9RHOB</name>
<keyword evidence="2" id="KW-1185">Reference proteome</keyword>
<dbReference type="AlphaFoldDB" id="V9W147"/>
<sequence>MFQNGDVAQRGLKVDCALSRLKSGGSFDLGPAEGRAAVHDGNADLDLGGLAAGVS</sequence>
<organism evidence="1 2">
    <name type="scientific">Leisingera methylohalidivorans DSM 14336</name>
    <dbReference type="NCBI Taxonomy" id="999552"/>
    <lineage>
        <taxon>Bacteria</taxon>
        <taxon>Pseudomonadati</taxon>
        <taxon>Pseudomonadota</taxon>
        <taxon>Alphaproteobacteria</taxon>
        <taxon>Rhodobacterales</taxon>
        <taxon>Roseobacteraceae</taxon>
        <taxon>Leisingera</taxon>
    </lineage>
</organism>
<dbReference type="Proteomes" id="UP000018780">
    <property type="component" value="Chromosome"/>
</dbReference>
<dbReference type="KEGG" id="lmd:METH_04415"/>
<proteinExistence type="predicted"/>
<evidence type="ECO:0000313" key="1">
    <source>
        <dbReference type="EMBL" id="AHD02887.1"/>
    </source>
</evidence>
<reference evidence="1 2" key="1">
    <citation type="submission" date="2013-09" db="EMBL/GenBank/DDBJ databases">
        <authorList>
            <consortium name="DOE Joint Genome Institute"/>
            <person name="Klenk H.-P."/>
            <person name="Huntemann M."/>
            <person name="Han J."/>
            <person name="Chen A."/>
            <person name="Kyrpides N."/>
            <person name="Mavromatis K."/>
            <person name="Markowitz V."/>
            <person name="Palaniappan K."/>
            <person name="Ivanova N."/>
            <person name="Schaumberg A."/>
            <person name="Pati A."/>
            <person name="Liolios K."/>
            <person name="Nordberg H.P."/>
            <person name="Cantor M.N."/>
            <person name="Hua S.X."/>
            <person name="Woyke T."/>
        </authorList>
    </citation>
    <scope>NUCLEOTIDE SEQUENCE [LARGE SCALE GENOMIC DNA]</scope>
    <source>
        <strain evidence="1 2">DSM 14336</strain>
    </source>
</reference>
<gene>
    <name evidence="1" type="ORF">METH_04415</name>
</gene>
<protein>
    <submittedName>
        <fullName evidence="1">Uncharacterized protein</fullName>
    </submittedName>
</protein>
<dbReference type="HOGENOM" id="CLU_3026760_0_0_5"/>
<dbReference type="EMBL" id="CP006773">
    <property type="protein sequence ID" value="AHD02887.1"/>
    <property type="molecule type" value="Genomic_DNA"/>
</dbReference>
<evidence type="ECO:0000313" key="2">
    <source>
        <dbReference type="Proteomes" id="UP000018780"/>
    </source>
</evidence>
<accession>V9W147</accession>
<dbReference type="PATRIC" id="fig|999552.6.peg.878"/>